<dbReference type="Proteomes" id="UP000061809">
    <property type="component" value="Chromosome"/>
</dbReference>
<gene>
    <name evidence="1" type="ORF">BcellWH2_00281</name>
</gene>
<dbReference type="RefSeq" id="WP_029426929.1">
    <property type="nucleotide sequence ID" value="NZ_CP012801.1"/>
</dbReference>
<dbReference type="KEGG" id="bcel:BcellWH2_00281"/>
<evidence type="ECO:0000313" key="1">
    <source>
        <dbReference type="EMBL" id="ALJ57557.1"/>
    </source>
</evidence>
<evidence type="ECO:0000313" key="2">
    <source>
        <dbReference type="Proteomes" id="UP000061809"/>
    </source>
</evidence>
<sequence>MTKAVKPWSELSRTEKIRHIFDFPESMRDSQTKDLWGPEASGYNNYIYFPSTAPWEEVVEVLKSNHDCQCTAYVRLTDKDFKFFGEEDFKKLREKGKKLPLIYSLRYDNEYCAYQEWREKMLRGTRPKLLNLEFYDDNSLVSRICTEEGDRGDEDGFGVEPDMWACALFDFEGNVIQPFAPGYIFKPGTKY</sequence>
<dbReference type="AlphaFoldDB" id="A0A0P0GA46"/>
<dbReference type="EMBL" id="CP012801">
    <property type="protein sequence ID" value="ALJ57557.1"/>
    <property type="molecule type" value="Genomic_DNA"/>
</dbReference>
<protein>
    <submittedName>
        <fullName evidence="1">Uncharacterized protein</fullName>
    </submittedName>
</protein>
<proteinExistence type="predicted"/>
<dbReference type="PATRIC" id="fig|246787.4.peg.293"/>
<reference evidence="1 2" key="1">
    <citation type="journal article" date="2015" name="Science">
        <title>Genetic determinants of in vivo fitness and diet responsiveness in multiple human gut Bacteroides.</title>
        <authorList>
            <person name="Wu M."/>
            <person name="McNulty N.P."/>
            <person name="Rodionov D.A."/>
            <person name="Khoroshkin M.S."/>
            <person name="Griffin N.W."/>
            <person name="Cheng J."/>
            <person name="Latreille P."/>
            <person name="Kerstetter R.A."/>
            <person name="Terrapon N."/>
            <person name="Henrissat B."/>
            <person name="Osterman A.L."/>
            <person name="Gordon J.I."/>
        </authorList>
    </citation>
    <scope>NUCLEOTIDE SEQUENCE [LARGE SCALE GENOMIC DNA]</scope>
    <source>
        <strain evidence="1 2">WH2</strain>
    </source>
</reference>
<organism evidence="1 2">
    <name type="scientific">Bacteroides cellulosilyticus</name>
    <dbReference type="NCBI Taxonomy" id="246787"/>
    <lineage>
        <taxon>Bacteria</taxon>
        <taxon>Pseudomonadati</taxon>
        <taxon>Bacteroidota</taxon>
        <taxon>Bacteroidia</taxon>
        <taxon>Bacteroidales</taxon>
        <taxon>Bacteroidaceae</taxon>
        <taxon>Bacteroides</taxon>
    </lineage>
</organism>
<accession>A0A0P0GA46</accession>
<name>A0A0P0GA46_9BACE</name>